<accession>A0AAV5X2D3</accession>
<dbReference type="InterPro" id="IPR029045">
    <property type="entry name" value="ClpP/crotonase-like_dom_sf"/>
</dbReference>
<dbReference type="Gene3D" id="3.90.226.10">
    <property type="entry name" value="2-enoyl-CoA Hydratase, Chain A, domain 1"/>
    <property type="match status" value="1"/>
</dbReference>
<gene>
    <name evidence="4" type="ORF">PFISCL1PPCAC_27594</name>
</gene>
<protein>
    <submittedName>
        <fullName evidence="4">Uncharacterized protein</fullName>
    </submittedName>
</protein>
<dbReference type="AlphaFoldDB" id="A0AAV5X2D3"/>
<dbReference type="Proteomes" id="UP001432322">
    <property type="component" value="Unassembled WGS sequence"/>
</dbReference>
<proteinExistence type="predicted"/>
<sequence length="159" mass="17678">EVLIGLINGPAIGIAATTLGLMDFLVCSDSVIIFNPSQYCSRKKPNPLRETVPLVINTLKSTAMLLFGEPMSAQQALACGFVAHVFPKAQFAQKSAALVEKYSKLPRHSVLASRELIRGEKWRREMLSTHNEEYDVVRKLFLNEETMALVLGKFAKPKM</sequence>
<dbReference type="EMBL" id="BTSY01000007">
    <property type="protein sequence ID" value="GMT36297.1"/>
    <property type="molecule type" value="Genomic_DNA"/>
</dbReference>
<dbReference type="PANTHER" id="PTHR43684">
    <property type="match status" value="1"/>
</dbReference>
<evidence type="ECO:0000256" key="1">
    <source>
        <dbReference type="ARBA" id="ARBA00004275"/>
    </source>
</evidence>
<dbReference type="InterPro" id="IPR001753">
    <property type="entry name" value="Enoyl-CoA_hydra/iso"/>
</dbReference>
<keyword evidence="5" id="KW-1185">Reference proteome</keyword>
<dbReference type="InterPro" id="IPR051053">
    <property type="entry name" value="ECH/Chromodomain_protein"/>
</dbReference>
<evidence type="ECO:0000256" key="2">
    <source>
        <dbReference type="ARBA" id="ARBA00023140"/>
    </source>
</evidence>
<dbReference type="PANTHER" id="PTHR43684:SF1">
    <property type="entry name" value="ENOYL-COA DELTA ISOMERASE 2"/>
    <property type="match status" value="1"/>
</dbReference>
<keyword evidence="3" id="KW-0413">Isomerase</keyword>
<name>A0AAV5X2D3_9BILA</name>
<feature type="non-terminal residue" evidence="4">
    <location>
        <position position="1"/>
    </location>
</feature>
<dbReference type="Pfam" id="PF00378">
    <property type="entry name" value="ECH_1"/>
    <property type="match status" value="1"/>
</dbReference>
<evidence type="ECO:0000256" key="3">
    <source>
        <dbReference type="ARBA" id="ARBA00023235"/>
    </source>
</evidence>
<evidence type="ECO:0000313" key="4">
    <source>
        <dbReference type="EMBL" id="GMT36297.1"/>
    </source>
</evidence>
<comment type="subcellular location">
    <subcellularLocation>
        <location evidence="1">Peroxisome</location>
    </subcellularLocation>
</comment>
<organism evidence="4 5">
    <name type="scientific">Pristionchus fissidentatus</name>
    <dbReference type="NCBI Taxonomy" id="1538716"/>
    <lineage>
        <taxon>Eukaryota</taxon>
        <taxon>Metazoa</taxon>
        <taxon>Ecdysozoa</taxon>
        <taxon>Nematoda</taxon>
        <taxon>Chromadorea</taxon>
        <taxon>Rhabditida</taxon>
        <taxon>Rhabditina</taxon>
        <taxon>Diplogasteromorpha</taxon>
        <taxon>Diplogasteroidea</taxon>
        <taxon>Neodiplogasteridae</taxon>
        <taxon>Pristionchus</taxon>
    </lineage>
</organism>
<dbReference type="GO" id="GO:0004165">
    <property type="term" value="F:delta(3)-delta(2)-enoyl-CoA isomerase activity"/>
    <property type="evidence" value="ECO:0007669"/>
    <property type="project" value="UniProtKB-ARBA"/>
</dbReference>
<reference evidence="4" key="1">
    <citation type="submission" date="2023-10" db="EMBL/GenBank/DDBJ databases">
        <title>Genome assembly of Pristionchus species.</title>
        <authorList>
            <person name="Yoshida K."/>
            <person name="Sommer R.J."/>
        </authorList>
    </citation>
    <scope>NUCLEOTIDE SEQUENCE</scope>
    <source>
        <strain evidence="4">RS5133</strain>
    </source>
</reference>
<comment type="caution">
    <text evidence="4">The sequence shown here is derived from an EMBL/GenBank/DDBJ whole genome shotgun (WGS) entry which is preliminary data.</text>
</comment>
<keyword evidence="2" id="KW-0576">Peroxisome</keyword>
<evidence type="ECO:0000313" key="5">
    <source>
        <dbReference type="Proteomes" id="UP001432322"/>
    </source>
</evidence>
<dbReference type="GO" id="GO:0005777">
    <property type="term" value="C:peroxisome"/>
    <property type="evidence" value="ECO:0007669"/>
    <property type="project" value="UniProtKB-SubCell"/>
</dbReference>
<dbReference type="SUPFAM" id="SSF52096">
    <property type="entry name" value="ClpP/crotonase"/>
    <property type="match status" value="1"/>
</dbReference>